<name>A0A1E3X723_9BACT</name>
<evidence type="ECO:0000313" key="2">
    <source>
        <dbReference type="EMBL" id="ODS31446.1"/>
    </source>
</evidence>
<keyword evidence="1" id="KW-0472">Membrane</keyword>
<sequence length="101" mass="11205">MKVAILPMSIVFDTLAYAKKLKEAGFSEQQAEVLAESQAEIIEGNLATKQDLKELEAHIKAHLIEKLSEHKTDILKWVASLLFVQTGILIGAFFAVARLLK</sequence>
<organism evidence="2 3">
    <name type="scientific">Candidatus Scalindua rubra</name>
    <dbReference type="NCBI Taxonomy" id="1872076"/>
    <lineage>
        <taxon>Bacteria</taxon>
        <taxon>Pseudomonadati</taxon>
        <taxon>Planctomycetota</taxon>
        <taxon>Candidatus Brocadiia</taxon>
        <taxon>Candidatus Brocadiales</taxon>
        <taxon>Candidatus Scalinduaceae</taxon>
        <taxon>Candidatus Scalindua</taxon>
    </lineage>
</organism>
<dbReference type="Gene3D" id="1.20.5.340">
    <property type="match status" value="1"/>
</dbReference>
<protein>
    <recommendedName>
        <fullName evidence="4">DUF1640 domain-containing protein</fullName>
    </recommendedName>
</protein>
<evidence type="ECO:0000256" key="1">
    <source>
        <dbReference type="SAM" id="Phobius"/>
    </source>
</evidence>
<accession>A0A1E3X723</accession>
<feature type="transmembrane region" description="Helical" evidence="1">
    <location>
        <begin position="77"/>
        <end position="100"/>
    </location>
</feature>
<evidence type="ECO:0000313" key="3">
    <source>
        <dbReference type="Proteomes" id="UP000094056"/>
    </source>
</evidence>
<reference evidence="2 3" key="1">
    <citation type="submission" date="2016-07" db="EMBL/GenBank/DDBJ databases">
        <title>Draft genome of Scalindua rubra, obtained from a brine-seawater interface in the Red Sea, sheds light on salt adaptation in anammox bacteria.</title>
        <authorList>
            <person name="Speth D.R."/>
            <person name="Lagkouvardos I."/>
            <person name="Wang Y."/>
            <person name="Qian P.-Y."/>
            <person name="Dutilh B.E."/>
            <person name="Jetten M.S."/>
        </authorList>
    </citation>
    <scope>NUCLEOTIDE SEQUENCE [LARGE SCALE GENOMIC DNA]</scope>
    <source>
        <strain evidence="2">BSI-1</strain>
    </source>
</reference>
<keyword evidence="1" id="KW-0812">Transmembrane</keyword>
<comment type="caution">
    <text evidence="2">The sequence shown here is derived from an EMBL/GenBank/DDBJ whole genome shotgun (WGS) entry which is preliminary data.</text>
</comment>
<keyword evidence="1" id="KW-1133">Transmembrane helix</keyword>
<dbReference type="Proteomes" id="UP000094056">
    <property type="component" value="Unassembled WGS sequence"/>
</dbReference>
<gene>
    <name evidence="2" type="ORF">SCARUB_03434</name>
</gene>
<dbReference type="AlphaFoldDB" id="A0A1E3X723"/>
<dbReference type="EMBL" id="MAYW01000117">
    <property type="protein sequence ID" value="ODS31446.1"/>
    <property type="molecule type" value="Genomic_DNA"/>
</dbReference>
<evidence type="ECO:0008006" key="4">
    <source>
        <dbReference type="Google" id="ProtNLM"/>
    </source>
</evidence>
<proteinExistence type="predicted"/>